<dbReference type="InterPro" id="IPR013078">
    <property type="entry name" value="His_Pase_superF_clade-1"/>
</dbReference>
<dbReference type="Pfam" id="PF00300">
    <property type="entry name" value="His_Phos_1"/>
    <property type="match status" value="1"/>
</dbReference>
<evidence type="ECO:0000313" key="15">
    <source>
        <dbReference type="Proteomes" id="UP000050794"/>
    </source>
</evidence>
<keyword evidence="5" id="KW-0378">Hydrolase</keyword>
<evidence type="ECO:0000256" key="1">
    <source>
        <dbReference type="ARBA" id="ARBA00004294"/>
    </source>
</evidence>
<evidence type="ECO:0000313" key="14">
    <source>
        <dbReference type="EMBL" id="VDM43282.1"/>
    </source>
</evidence>
<evidence type="ECO:0000256" key="2">
    <source>
        <dbReference type="ARBA" id="ARBA00006717"/>
    </source>
</evidence>
<evidence type="ECO:0000256" key="9">
    <source>
        <dbReference type="ARBA" id="ARBA00047761"/>
    </source>
</evidence>
<comment type="subcellular location">
    <subcellularLocation>
        <location evidence="1">Mitochondrion outer membrane</location>
    </subcellularLocation>
</comment>
<feature type="binding site" evidence="11">
    <location>
        <position position="154"/>
    </location>
    <ligand>
        <name>substrate</name>
    </ligand>
</feature>
<dbReference type="InterPro" id="IPR051021">
    <property type="entry name" value="Mito_Ser/Thr_phosphatase"/>
</dbReference>
<sequence length="200" mass="22076">MAILSRLVVYGIPVTAALVTAGALMQDRLWPPFTARAALAATSSDAIFSSSFSSATQLFPRSKWDSNWDNRDPLSLVDEVKYDAADTATRKDMLQKAKATATRNIFLIRHAQYLIDNEQKNLTPLGHEQAVLLGKRLAQEGLKFDVLIMSSMQRASETAGLILSQMAPLATKVDSILEEGAPYPPEPPVPQWRPKQKVRI</sequence>
<dbReference type="WBParaSite" id="TCNE_0001196101-mRNA-1">
    <property type="protein sequence ID" value="TCNE_0001196101-mRNA-1"/>
    <property type="gene ID" value="TCNE_0001196101"/>
</dbReference>
<evidence type="ECO:0000313" key="16">
    <source>
        <dbReference type="WBParaSite" id="TCNE_0001196101-mRNA-1"/>
    </source>
</evidence>
<dbReference type="CDD" id="cd07067">
    <property type="entry name" value="HP_PGM_like"/>
    <property type="match status" value="1"/>
</dbReference>
<keyword evidence="13" id="KW-0812">Transmembrane</keyword>
<evidence type="ECO:0000256" key="13">
    <source>
        <dbReference type="SAM" id="Phobius"/>
    </source>
</evidence>
<evidence type="ECO:0000256" key="4">
    <source>
        <dbReference type="ARBA" id="ARBA00022787"/>
    </source>
</evidence>
<evidence type="ECO:0000256" key="8">
    <source>
        <dbReference type="ARBA" id="ARBA00042520"/>
    </source>
</evidence>
<dbReference type="SUPFAM" id="SSF53254">
    <property type="entry name" value="Phosphoglycerate mutase-like"/>
    <property type="match status" value="1"/>
</dbReference>
<evidence type="ECO:0000256" key="10">
    <source>
        <dbReference type="ARBA" id="ARBA00048336"/>
    </source>
</evidence>
<comment type="similarity">
    <text evidence="2">Belongs to the phosphoglycerate mutase family. BPG-dependent PGAM subfamily.</text>
</comment>
<protein>
    <recommendedName>
        <fullName evidence="6">Serine/threonine-protein phosphatase PGAM5, mitochondrial</fullName>
        <ecNumber evidence="3">3.1.3.16</ecNumber>
    </recommendedName>
    <alternativeName>
        <fullName evidence="8">Phosphoglycerate mutase family member 5 homolog</fullName>
    </alternativeName>
    <alternativeName>
        <fullName evidence="7">Serine/threonine-protein phosphatase Pgam5, mitochondrial</fullName>
    </alternativeName>
</protein>
<proteinExistence type="inferred from homology"/>
<keyword evidence="13" id="KW-1133">Transmembrane helix</keyword>
<dbReference type="Gene3D" id="3.40.50.1240">
    <property type="entry name" value="Phosphoglycerate mutase-like"/>
    <property type="match status" value="1"/>
</dbReference>
<gene>
    <name evidence="14" type="ORF">TCNE_LOCUS11961</name>
</gene>
<evidence type="ECO:0000256" key="6">
    <source>
        <dbReference type="ARBA" id="ARBA00039765"/>
    </source>
</evidence>
<dbReference type="EMBL" id="UYWY01021057">
    <property type="protein sequence ID" value="VDM43282.1"/>
    <property type="molecule type" value="Genomic_DNA"/>
</dbReference>
<dbReference type="PANTHER" id="PTHR20935:SF0">
    <property type="entry name" value="SERINE_THREONINE-PROTEIN PHOSPHATASE PGAM5, MITOCHONDRIAL"/>
    <property type="match status" value="1"/>
</dbReference>
<organism evidence="15 16">
    <name type="scientific">Toxocara canis</name>
    <name type="common">Canine roundworm</name>
    <dbReference type="NCBI Taxonomy" id="6265"/>
    <lineage>
        <taxon>Eukaryota</taxon>
        <taxon>Metazoa</taxon>
        <taxon>Ecdysozoa</taxon>
        <taxon>Nematoda</taxon>
        <taxon>Chromadorea</taxon>
        <taxon>Rhabditida</taxon>
        <taxon>Spirurina</taxon>
        <taxon>Ascaridomorpha</taxon>
        <taxon>Ascaridoidea</taxon>
        <taxon>Toxocaridae</taxon>
        <taxon>Toxocara</taxon>
    </lineage>
</organism>
<dbReference type="GO" id="GO:0090141">
    <property type="term" value="P:positive regulation of mitochondrial fission"/>
    <property type="evidence" value="ECO:0007669"/>
    <property type="project" value="TreeGrafter"/>
</dbReference>
<evidence type="ECO:0000256" key="3">
    <source>
        <dbReference type="ARBA" id="ARBA00013081"/>
    </source>
</evidence>
<dbReference type="EC" id="3.1.3.16" evidence="3"/>
<dbReference type="PANTHER" id="PTHR20935">
    <property type="entry name" value="PHOSPHOGLYCERATE MUTASE-RELATED"/>
    <property type="match status" value="1"/>
</dbReference>
<name>A0A183UTZ1_TOXCA</name>
<keyword evidence="4" id="KW-1000">Mitochondrion outer membrane</keyword>
<evidence type="ECO:0000256" key="7">
    <source>
        <dbReference type="ARBA" id="ARBA00040722"/>
    </source>
</evidence>
<evidence type="ECO:0000256" key="5">
    <source>
        <dbReference type="ARBA" id="ARBA00022801"/>
    </source>
</evidence>
<dbReference type="InterPro" id="IPR029033">
    <property type="entry name" value="His_PPase_superfam"/>
</dbReference>
<keyword evidence="15" id="KW-1185">Reference proteome</keyword>
<dbReference type="AlphaFoldDB" id="A0A183UTZ1"/>
<keyword evidence="13" id="KW-0472">Membrane</keyword>
<evidence type="ECO:0000256" key="11">
    <source>
        <dbReference type="PIRSR" id="PIRSR613078-2"/>
    </source>
</evidence>
<feature type="transmembrane region" description="Helical" evidence="13">
    <location>
        <begin position="7"/>
        <end position="25"/>
    </location>
</feature>
<keyword evidence="4" id="KW-0496">Mitochondrion</keyword>
<feature type="compositionally biased region" description="Pro residues" evidence="12">
    <location>
        <begin position="182"/>
        <end position="191"/>
    </location>
</feature>
<evidence type="ECO:0000256" key="12">
    <source>
        <dbReference type="SAM" id="MobiDB-lite"/>
    </source>
</evidence>
<dbReference type="Proteomes" id="UP000050794">
    <property type="component" value="Unassembled WGS sequence"/>
</dbReference>
<reference evidence="16" key="1">
    <citation type="submission" date="2016-06" db="UniProtKB">
        <authorList>
            <consortium name="WormBaseParasite"/>
        </authorList>
    </citation>
    <scope>IDENTIFICATION</scope>
</reference>
<feature type="region of interest" description="Disordered" evidence="12">
    <location>
        <begin position="178"/>
        <end position="200"/>
    </location>
</feature>
<dbReference type="GO" id="GO:0004722">
    <property type="term" value="F:protein serine/threonine phosphatase activity"/>
    <property type="evidence" value="ECO:0007669"/>
    <property type="project" value="UniProtKB-EC"/>
</dbReference>
<dbReference type="GO" id="GO:0005741">
    <property type="term" value="C:mitochondrial outer membrane"/>
    <property type="evidence" value="ECO:0007669"/>
    <property type="project" value="UniProtKB-SubCell"/>
</dbReference>
<accession>A0A183UTZ1</accession>
<comment type="catalytic activity">
    <reaction evidence="10">
        <text>O-phospho-L-threonyl-[protein] + H2O = L-threonyl-[protein] + phosphate</text>
        <dbReference type="Rhea" id="RHEA:47004"/>
        <dbReference type="Rhea" id="RHEA-COMP:11060"/>
        <dbReference type="Rhea" id="RHEA-COMP:11605"/>
        <dbReference type="ChEBI" id="CHEBI:15377"/>
        <dbReference type="ChEBI" id="CHEBI:30013"/>
        <dbReference type="ChEBI" id="CHEBI:43474"/>
        <dbReference type="ChEBI" id="CHEBI:61977"/>
        <dbReference type="EC" id="3.1.3.16"/>
    </reaction>
</comment>
<reference evidence="14 15" key="2">
    <citation type="submission" date="2018-11" db="EMBL/GenBank/DDBJ databases">
        <authorList>
            <consortium name="Pathogen Informatics"/>
        </authorList>
    </citation>
    <scope>NUCLEOTIDE SEQUENCE [LARGE SCALE GENOMIC DNA]</scope>
</reference>
<comment type="catalytic activity">
    <reaction evidence="9">
        <text>O-phospho-L-seryl-[protein] + H2O = L-seryl-[protein] + phosphate</text>
        <dbReference type="Rhea" id="RHEA:20629"/>
        <dbReference type="Rhea" id="RHEA-COMP:9863"/>
        <dbReference type="Rhea" id="RHEA-COMP:11604"/>
        <dbReference type="ChEBI" id="CHEBI:15377"/>
        <dbReference type="ChEBI" id="CHEBI:29999"/>
        <dbReference type="ChEBI" id="CHEBI:43474"/>
        <dbReference type="ChEBI" id="CHEBI:83421"/>
        <dbReference type="EC" id="3.1.3.16"/>
    </reaction>
</comment>